<feature type="domain" description="IrrE N-terminal-like" evidence="2">
    <location>
        <begin position="66"/>
        <end position="174"/>
    </location>
</feature>
<organism evidence="3 4">
    <name type="scientific">Leptolyngbya cf. ectocarpi LEGE 11479</name>
    <dbReference type="NCBI Taxonomy" id="1828722"/>
    <lineage>
        <taxon>Bacteria</taxon>
        <taxon>Bacillati</taxon>
        <taxon>Cyanobacteriota</taxon>
        <taxon>Cyanophyceae</taxon>
        <taxon>Leptolyngbyales</taxon>
        <taxon>Leptolyngbyaceae</taxon>
        <taxon>Leptolyngbya group</taxon>
        <taxon>Leptolyngbya</taxon>
    </lineage>
</organism>
<dbReference type="RefSeq" id="WP_193995245.1">
    <property type="nucleotide sequence ID" value="NZ_JADEXP010000262.1"/>
</dbReference>
<gene>
    <name evidence="3" type="ORF">IQ260_22085</name>
</gene>
<dbReference type="Pfam" id="PF06114">
    <property type="entry name" value="Peptidase_M78"/>
    <property type="match status" value="1"/>
</dbReference>
<proteinExistence type="predicted"/>
<dbReference type="Proteomes" id="UP000615026">
    <property type="component" value="Unassembled WGS sequence"/>
</dbReference>
<accession>A0A929FBQ1</accession>
<dbReference type="EMBL" id="JADEXP010000262">
    <property type="protein sequence ID" value="MBE9069337.1"/>
    <property type="molecule type" value="Genomic_DNA"/>
</dbReference>
<evidence type="ECO:0000256" key="1">
    <source>
        <dbReference type="SAM" id="MobiDB-lite"/>
    </source>
</evidence>
<name>A0A929FBQ1_LEPEC</name>
<dbReference type="InterPro" id="IPR052345">
    <property type="entry name" value="Rad_response_metalloprotease"/>
</dbReference>
<dbReference type="InterPro" id="IPR010359">
    <property type="entry name" value="IrrE_HExxH"/>
</dbReference>
<feature type="region of interest" description="Disordered" evidence="1">
    <location>
        <begin position="275"/>
        <end position="294"/>
    </location>
</feature>
<dbReference type="Gene3D" id="1.10.10.2910">
    <property type="match status" value="1"/>
</dbReference>
<dbReference type="PANTHER" id="PTHR43236">
    <property type="entry name" value="ANTITOXIN HIGA1"/>
    <property type="match status" value="1"/>
</dbReference>
<protein>
    <submittedName>
        <fullName evidence="3">ImmA/IrrE family metallo-endopeptidase</fullName>
    </submittedName>
</protein>
<comment type="caution">
    <text evidence="3">The sequence shown here is derived from an EMBL/GenBank/DDBJ whole genome shotgun (WGS) entry which is preliminary data.</text>
</comment>
<keyword evidence="4" id="KW-1185">Reference proteome</keyword>
<evidence type="ECO:0000313" key="4">
    <source>
        <dbReference type="Proteomes" id="UP000615026"/>
    </source>
</evidence>
<evidence type="ECO:0000259" key="2">
    <source>
        <dbReference type="Pfam" id="PF06114"/>
    </source>
</evidence>
<reference evidence="3" key="1">
    <citation type="submission" date="2020-10" db="EMBL/GenBank/DDBJ databases">
        <authorList>
            <person name="Castelo-Branco R."/>
            <person name="Eusebio N."/>
            <person name="Adriana R."/>
            <person name="Vieira A."/>
            <person name="Brugerolle De Fraissinette N."/>
            <person name="Rezende De Castro R."/>
            <person name="Schneider M.P."/>
            <person name="Vasconcelos V."/>
            <person name="Leao P.N."/>
        </authorList>
    </citation>
    <scope>NUCLEOTIDE SEQUENCE</scope>
    <source>
        <strain evidence="3">LEGE 11479</strain>
    </source>
</reference>
<sequence>MTVTRLDLDGTGSPFGLVTKILKAEPNLQIPVPIEELAQQLDISEIGELETDGFEGGLLTDEVRSFGGILIKKGANRKRRRFTIAHELGHFLIPFHKPVKAGEFLCSRDDMRKWNLSEQNRATKMEVEANQFAALILMPPPHLRPFIENSKDPAIVNILRLHEEFDVSKEAAARAYAEYHGEKVAVLVTRHNKLLRAYKRSSFPRLNIRNGQNIPEHIKDLPTSRLRQVGAEYWLETENRKVLPRLFEEVLSQKNGFALIMLWVEIFENDEFDPDENRTSKQRLQERLHRTQFR</sequence>
<dbReference type="PANTHER" id="PTHR43236:SF2">
    <property type="entry name" value="BLL0069 PROTEIN"/>
    <property type="match status" value="1"/>
</dbReference>
<evidence type="ECO:0000313" key="3">
    <source>
        <dbReference type="EMBL" id="MBE9069337.1"/>
    </source>
</evidence>
<dbReference type="AlphaFoldDB" id="A0A929FBQ1"/>